<dbReference type="Pfam" id="PF05099">
    <property type="entry name" value="TerB"/>
    <property type="match status" value="1"/>
</dbReference>
<dbReference type="Proteomes" id="UP000192343">
    <property type="component" value="Unassembled WGS sequence"/>
</dbReference>
<gene>
    <name evidence="2" type="ORF">B4O97_15020</name>
</gene>
<protein>
    <recommendedName>
        <fullName evidence="1">Co-chaperone DjlA N-terminal domain-containing protein</fullName>
    </recommendedName>
</protein>
<reference evidence="2 3" key="1">
    <citation type="submission" date="2017-03" db="EMBL/GenBank/DDBJ databases">
        <title>Draft Genome sequence of Marispirochaeta sp. strain JC444.</title>
        <authorList>
            <person name="Shivani Y."/>
            <person name="Subhash Y."/>
            <person name="Sasikala C."/>
            <person name="Ramana C."/>
        </authorList>
    </citation>
    <scope>NUCLEOTIDE SEQUENCE [LARGE SCALE GENOMIC DNA]</scope>
    <source>
        <strain evidence="2 3">JC444</strain>
    </source>
</reference>
<name>A0A1Y1RUZ5_9SPIO</name>
<dbReference type="STRING" id="1963862.B4O97_15020"/>
<dbReference type="EMBL" id="MWQY01000018">
    <property type="protein sequence ID" value="ORC32961.1"/>
    <property type="molecule type" value="Genomic_DNA"/>
</dbReference>
<dbReference type="InterPro" id="IPR007791">
    <property type="entry name" value="DjlA_N"/>
</dbReference>
<feature type="domain" description="Co-chaperone DjlA N-terminal" evidence="1">
    <location>
        <begin position="21"/>
        <end position="106"/>
    </location>
</feature>
<dbReference type="OrthoDB" id="371144at2"/>
<keyword evidence="3" id="KW-1185">Reference proteome</keyword>
<dbReference type="InterPro" id="IPR029024">
    <property type="entry name" value="TerB-like"/>
</dbReference>
<proteinExistence type="predicted"/>
<dbReference type="AlphaFoldDB" id="A0A1Y1RUZ5"/>
<sequence>MRISQLDWEAKMFLAGCIKSAIMADGRFGDDELAELEELESDLPFRDFPAALEEFEAVVKDSESFWEMAEEIQKKDIQELILSILREISLREGFPDEHELELISDLERVWNFQ</sequence>
<evidence type="ECO:0000259" key="1">
    <source>
        <dbReference type="Pfam" id="PF05099"/>
    </source>
</evidence>
<accession>A0A1Y1RUZ5</accession>
<dbReference type="RefSeq" id="WP_083052051.1">
    <property type="nucleotide sequence ID" value="NZ_CAXXQO010000003.1"/>
</dbReference>
<evidence type="ECO:0000313" key="3">
    <source>
        <dbReference type="Proteomes" id="UP000192343"/>
    </source>
</evidence>
<organism evidence="2 3">
    <name type="scientific">Marispirochaeta aestuarii</name>
    <dbReference type="NCBI Taxonomy" id="1963862"/>
    <lineage>
        <taxon>Bacteria</taxon>
        <taxon>Pseudomonadati</taxon>
        <taxon>Spirochaetota</taxon>
        <taxon>Spirochaetia</taxon>
        <taxon>Spirochaetales</taxon>
        <taxon>Spirochaetaceae</taxon>
        <taxon>Marispirochaeta</taxon>
    </lineage>
</organism>
<dbReference type="SUPFAM" id="SSF158682">
    <property type="entry name" value="TerB-like"/>
    <property type="match status" value="1"/>
</dbReference>
<evidence type="ECO:0000313" key="2">
    <source>
        <dbReference type="EMBL" id="ORC32961.1"/>
    </source>
</evidence>
<comment type="caution">
    <text evidence="2">The sequence shown here is derived from an EMBL/GenBank/DDBJ whole genome shotgun (WGS) entry which is preliminary data.</text>
</comment>